<dbReference type="OrthoDB" id="5386330at2759"/>
<dbReference type="PANTHER" id="PTHR47784:SF4">
    <property type="entry name" value="ZN(II)2CYS6 TRANSCRIPTION FACTOR (EUROFUNG)"/>
    <property type="match status" value="1"/>
</dbReference>
<accession>A0A6A6S2H6</accession>
<evidence type="ECO:0008006" key="3">
    <source>
        <dbReference type="Google" id="ProtNLM"/>
    </source>
</evidence>
<name>A0A6A6S2H6_9PLEO</name>
<dbReference type="EMBL" id="MU006782">
    <property type="protein sequence ID" value="KAF2642019.1"/>
    <property type="molecule type" value="Genomic_DNA"/>
</dbReference>
<evidence type="ECO:0000313" key="1">
    <source>
        <dbReference type="EMBL" id="KAF2642019.1"/>
    </source>
</evidence>
<dbReference type="GO" id="GO:0001228">
    <property type="term" value="F:DNA-binding transcription activator activity, RNA polymerase II-specific"/>
    <property type="evidence" value="ECO:0007669"/>
    <property type="project" value="TreeGrafter"/>
</dbReference>
<dbReference type="AlphaFoldDB" id="A0A6A6S2H6"/>
<evidence type="ECO:0000313" key="2">
    <source>
        <dbReference type="Proteomes" id="UP000799753"/>
    </source>
</evidence>
<gene>
    <name evidence="1" type="ORF">P280DRAFT_396678</name>
</gene>
<dbReference type="InterPro" id="IPR021858">
    <property type="entry name" value="Fun_TF"/>
</dbReference>
<dbReference type="Proteomes" id="UP000799753">
    <property type="component" value="Unassembled WGS sequence"/>
</dbReference>
<proteinExistence type="predicted"/>
<dbReference type="PANTHER" id="PTHR47784">
    <property type="entry name" value="STEROL UPTAKE CONTROL PROTEIN 2"/>
    <property type="match status" value="1"/>
</dbReference>
<protein>
    <recommendedName>
        <fullName evidence="3">C6 zinc finger domain-containing protein</fullName>
    </recommendedName>
</protein>
<organism evidence="1 2">
    <name type="scientific">Massarina eburnea CBS 473.64</name>
    <dbReference type="NCBI Taxonomy" id="1395130"/>
    <lineage>
        <taxon>Eukaryota</taxon>
        <taxon>Fungi</taxon>
        <taxon>Dikarya</taxon>
        <taxon>Ascomycota</taxon>
        <taxon>Pezizomycotina</taxon>
        <taxon>Dothideomycetes</taxon>
        <taxon>Pleosporomycetidae</taxon>
        <taxon>Pleosporales</taxon>
        <taxon>Massarineae</taxon>
        <taxon>Massarinaceae</taxon>
        <taxon>Massarina</taxon>
    </lineage>
</organism>
<reference evidence="1" key="1">
    <citation type="journal article" date="2020" name="Stud. Mycol.">
        <title>101 Dothideomycetes genomes: a test case for predicting lifestyles and emergence of pathogens.</title>
        <authorList>
            <person name="Haridas S."/>
            <person name="Albert R."/>
            <person name="Binder M."/>
            <person name="Bloem J."/>
            <person name="Labutti K."/>
            <person name="Salamov A."/>
            <person name="Andreopoulos B."/>
            <person name="Baker S."/>
            <person name="Barry K."/>
            <person name="Bills G."/>
            <person name="Bluhm B."/>
            <person name="Cannon C."/>
            <person name="Castanera R."/>
            <person name="Culley D."/>
            <person name="Daum C."/>
            <person name="Ezra D."/>
            <person name="Gonzalez J."/>
            <person name="Henrissat B."/>
            <person name="Kuo A."/>
            <person name="Liang C."/>
            <person name="Lipzen A."/>
            <person name="Lutzoni F."/>
            <person name="Magnuson J."/>
            <person name="Mondo S."/>
            <person name="Nolan M."/>
            <person name="Ohm R."/>
            <person name="Pangilinan J."/>
            <person name="Park H.-J."/>
            <person name="Ramirez L."/>
            <person name="Alfaro M."/>
            <person name="Sun H."/>
            <person name="Tritt A."/>
            <person name="Yoshinaga Y."/>
            <person name="Zwiers L.-H."/>
            <person name="Turgeon B."/>
            <person name="Goodwin S."/>
            <person name="Spatafora J."/>
            <person name="Crous P."/>
            <person name="Grigoriev I."/>
        </authorList>
    </citation>
    <scope>NUCLEOTIDE SEQUENCE</scope>
    <source>
        <strain evidence="1">CBS 473.64</strain>
    </source>
</reference>
<dbReference type="InterPro" id="IPR053157">
    <property type="entry name" value="Sterol_Uptake_Regulator"/>
</dbReference>
<dbReference type="Pfam" id="PF11951">
    <property type="entry name" value="Fungal_trans_2"/>
    <property type="match status" value="1"/>
</dbReference>
<sequence>MDLQIPQLRLLHHFTTVTARTLAHDPEAEDVLSTYIVKVAFDFPFLLHSILALAALHLGQLHPNFRTEYVLDASRHHHAALTRFRNEVKDIDEDNLAAVLSFSSTIFAYSWAISTATSNDLEHAFGSILSNLHLTRRVRPLVQKSGLFDAMRRSQLGRIMPKDVHVIDWHKPERPEHTELVQLRKFSEIIHHVYPLDIIEAYKDAIIFLEALFDAVGRLTNAPSDSLLKSWLYHISPRFVELLSDKQPGALIVFAHYGVLLGRNRRYWFLENVNELMLKIADYFVPTEWKAWLDWPREEIQRARNMVGVSS</sequence>
<keyword evidence="2" id="KW-1185">Reference proteome</keyword>